<evidence type="ECO:0000313" key="4">
    <source>
        <dbReference type="EMBL" id="GAA0469532.1"/>
    </source>
</evidence>
<proteinExistence type="predicted"/>
<dbReference type="Pfam" id="PF13937">
    <property type="entry name" value="DUF4212"/>
    <property type="match status" value="1"/>
</dbReference>
<dbReference type="InterPro" id="IPR019886">
    <property type="entry name" value="Na_symporter_ssu"/>
</dbReference>
<keyword evidence="5" id="KW-1185">Reference proteome</keyword>
<dbReference type="RefSeq" id="WP_229956616.1">
    <property type="nucleotide sequence ID" value="NZ_BAAAEM010000002.1"/>
</dbReference>
<comment type="caution">
    <text evidence="4">The sequence shown here is derived from an EMBL/GenBank/DDBJ whole genome shotgun (WGS) entry which is preliminary data.</text>
</comment>
<feature type="transmembrane region" description="Helical" evidence="2">
    <location>
        <begin position="39"/>
        <end position="60"/>
    </location>
</feature>
<gene>
    <name evidence="4" type="ORF">GCM10009096_08080</name>
</gene>
<evidence type="ECO:0000256" key="2">
    <source>
        <dbReference type="SAM" id="Phobius"/>
    </source>
</evidence>
<dbReference type="NCBIfam" id="TIGR03647">
    <property type="entry name" value="Na_symport_sm"/>
    <property type="match status" value="1"/>
</dbReference>
<protein>
    <submittedName>
        <fullName evidence="4">DUF4212 domain-containing protein</fullName>
    </submittedName>
</protein>
<evidence type="ECO:0000256" key="1">
    <source>
        <dbReference type="SAM" id="MobiDB-lite"/>
    </source>
</evidence>
<keyword evidence="2" id="KW-1133">Transmembrane helix</keyword>
<accession>A0ABN1A7I9</accession>
<feature type="transmembrane region" description="Helical" evidence="2">
    <location>
        <begin position="72"/>
        <end position="94"/>
    </location>
</feature>
<sequence length="109" mass="12584">MMTDNDPSVPEPNDGTNVGGPEPDTETNSNEKAYWSENIRLLCSLMAIWFVVSFGAGILFRDFLDQFSLGGYPLGFWFAQQGSIYVFVLLIFYYTWKMKKIERKYDLDD</sequence>
<feature type="domain" description="Sodium symporter small subunit" evidence="3">
    <location>
        <begin position="32"/>
        <end position="107"/>
    </location>
</feature>
<keyword evidence="2" id="KW-0472">Membrane</keyword>
<dbReference type="Proteomes" id="UP001500713">
    <property type="component" value="Unassembled WGS sequence"/>
</dbReference>
<feature type="region of interest" description="Disordered" evidence="1">
    <location>
        <begin position="1"/>
        <end position="29"/>
    </location>
</feature>
<evidence type="ECO:0000259" key="3">
    <source>
        <dbReference type="Pfam" id="PF13937"/>
    </source>
</evidence>
<dbReference type="EMBL" id="BAAAEM010000002">
    <property type="protein sequence ID" value="GAA0469532.1"/>
    <property type="molecule type" value="Genomic_DNA"/>
</dbReference>
<keyword evidence="2" id="KW-0812">Transmembrane</keyword>
<name>A0ABN1A7I9_9SPHN</name>
<reference evidence="4 5" key="1">
    <citation type="journal article" date="2019" name="Int. J. Syst. Evol. Microbiol.">
        <title>The Global Catalogue of Microorganisms (GCM) 10K type strain sequencing project: providing services to taxonomists for standard genome sequencing and annotation.</title>
        <authorList>
            <consortium name="The Broad Institute Genomics Platform"/>
            <consortium name="The Broad Institute Genome Sequencing Center for Infectious Disease"/>
            <person name="Wu L."/>
            <person name="Ma J."/>
        </authorList>
    </citation>
    <scope>NUCLEOTIDE SEQUENCE [LARGE SCALE GENOMIC DNA]</scope>
    <source>
        <strain evidence="4 5">JCM 14162</strain>
    </source>
</reference>
<organism evidence="4 5">
    <name type="scientific">Parasphingorhabdus litoris</name>
    <dbReference type="NCBI Taxonomy" id="394733"/>
    <lineage>
        <taxon>Bacteria</taxon>
        <taxon>Pseudomonadati</taxon>
        <taxon>Pseudomonadota</taxon>
        <taxon>Alphaproteobacteria</taxon>
        <taxon>Sphingomonadales</taxon>
        <taxon>Sphingomonadaceae</taxon>
        <taxon>Parasphingorhabdus</taxon>
    </lineage>
</organism>
<evidence type="ECO:0000313" key="5">
    <source>
        <dbReference type="Proteomes" id="UP001500713"/>
    </source>
</evidence>